<gene>
    <name evidence="1" type="ORF">EVAR_45963_1</name>
</gene>
<dbReference type="GO" id="GO:0000014">
    <property type="term" value="F:single-stranded DNA endodeoxyribonuclease activity"/>
    <property type="evidence" value="ECO:0007669"/>
    <property type="project" value="TreeGrafter"/>
</dbReference>
<dbReference type="Proteomes" id="UP000299102">
    <property type="component" value="Unassembled WGS sequence"/>
</dbReference>
<dbReference type="GO" id="GO:0005634">
    <property type="term" value="C:nucleus"/>
    <property type="evidence" value="ECO:0007669"/>
    <property type="project" value="TreeGrafter"/>
</dbReference>
<dbReference type="GO" id="GO:0000729">
    <property type="term" value="P:DNA double-strand break processing"/>
    <property type="evidence" value="ECO:0007669"/>
    <property type="project" value="TreeGrafter"/>
</dbReference>
<dbReference type="PANTHER" id="PTHR46060:SF2">
    <property type="entry name" value="HISTONE-LYSINE N-METHYLTRANSFERASE SETMAR"/>
    <property type="match status" value="1"/>
</dbReference>
<organism evidence="1 2">
    <name type="scientific">Eumeta variegata</name>
    <name type="common">Bagworm moth</name>
    <name type="synonym">Eumeta japonica</name>
    <dbReference type="NCBI Taxonomy" id="151549"/>
    <lineage>
        <taxon>Eukaryota</taxon>
        <taxon>Metazoa</taxon>
        <taxon>Ecdysozoa</taxon>
        <taxon>Arthropoda</taxon>
        <taxon>Hexapoda</taxon>
        <taxon>Insecta</taxon>
        <taxon>Pterygota</taxon>
        <taxon>Neoptera</taxon>
        <taxon>Endopterygota</taxon>
        <taxon>Lepidoptera</taxon>
        <taxon>Glossata</taxon>
        <taxon>Ditrysia</taxon>
        <taxon>Tineoidea</taxon>
        <taxon>Psychidae</taxon>
        <taxon>Oiketicinae</taxon>
        <taxon>Eumeta</taxon>
    </lineage>
</organism>
<dbReference type="GO" id="GO:0044547">
    <property type="term" value="F:DNA topoisomerase binding"/>
    <property type="evidence" value="ECO:0007669"/>
    <property type="project" value="TreeGrafter"/>
</dbReference>
<dbReference type="PANTHER" id="PTHR46060">
    <property type="entry name" value="MARINER MOS1 TRANSPOSASE-LIKE PROTEIN"/>
    <property type="match status" value="1"/>
</dbReference>
<sequence length="119" mass="14192">MRHKPRLKVVTSMDLMQCRGDEKWIIYDKNVRKDHGHKASKLHRLAKPGLTRYKLMLCVQWDLKFIIHYELLPPGKTIDSDLYCLQLMRFKEEVEKKCLESINRKSVVFTMITPDHSHL</sequence>
<name>A0A4C1YRT4_EUMVA</name>
<dbReference type="GO" id="GO:0015074">
    <property type="term" value="P:DNA integration"/>
    <property type="evidence" value="ECO:0007669"/>
    <property type="project" value="TreeGrafter"/>
</dbReference>
<dbReference type="OrthoDB" id="616263at2759"/>
<dbReference type="GO" id="GO:0035861">
    <property type="term" value="C:site of double-strand break"/>
    <property type="evidence" value="ECO:0007669"/>
    <property type="project" value="TreeGrafter"/>
</dbReference>
<protein>
    <submittedName>
        <fullName evidence="1">Mariner Mos1 transposase</fullName>
    </submittedName>
</protein>
<dbReference type="GO" id="GO:0003690">
    <property type="term" value="F:double-stranded DNA binding"/>
    <property type="evidence" value="ECO:0007669"/>
    <property type="project" value="TreeGrafter"/>
</dbReference>
<dbReference type="AlphaFoldDB" id="A0A4C1YRT4"/>
<dbReference type="GO" id="GO:0000793">
    <property type="term" value="C:condensed chromosome"/>
    <property type="evidence" value="ECO:0007669"/>
    <property type="project" value="TreeGrafter"/>
</dbReference>
<dbReference type="Gene3D" id="3.30.420.10">
    <property type="entry name" value="Ribonuclease H-like superfamily/Ribonuclease H"/>
    <property type="match status" value="1"/>
</dbReference>
<dbReference type="GO" id="GO:0044774">
    <property type="term" value="P:mitotic DNA integrity checkpoint signaling"/>
    <property type="evidence" value="ECO:0007669"/>
    <property type="project" value="TreeGrafter"/>
</dbReference>
<dbReference type="GO" id="GO:0006303">
    <property type="term" value="P:double-strand break repair via nonhomologous end joining"/>
    <property type="evidence" value="ECO:0007669"/>
    <property type="project" value="TreeGrafter"/>
</dbReference>
<dbReference type="GO" id="GO:0003697">
    <property type="term" value="F:single-stranded DNA binding"/>
    <property type="evidence" value="ECO:0007669"/>
    <property type="project" value="TreeGrafter"/>
</dbReference>
<dbReference type="Pfam" id="PF01359">
    <property type="entry name" value="Transposase_1"/>
    <property type="match status" value="1"/>
</dbReference>
<evidence type="ECO:0000313" key="1">
    <source>
        <dbReference type="EMBL" id="GBP77055.1"/>
    </source>
</evidence>
<keyword evidence="2" id="KW-1185">Reference proteome</keyword>
<dbReference type="GO" id="GO:0031297">
    <property type="term" value="P:replication fork processing"/>
    <property type="evidence" value="ECO:0007669"/>
    <property type="project" value="TreeGrafter"/>
</dbReference>
<dbReference type="InterPro" id="IPR052709">
    <property type="entry name" value="Transposase-MT_Hybrid"/>
</dbReference>
<evidence type="ECO:0000313" key="2">
    <source>
        <dbReference type="Proteomes" id="UP000299102"/>
    </source>
</evidence>
<dbReference type="InterPro" id="IPR036397">
    <property type="entry name" value="RNaseH_sf"/>
</dbReference>
<comment type="caution">
    <text evidence="1">The sequence shown here is derived from an EMBL/GenBank/DDBJ whole genome shotgun (WGS) entry which is preliminary data.</text>
</comment>
<dbReference type="EMBL" id="BGZK01001316">
    <property type="protein sequence ID" value="GBP77055.1"/>
    <property type="molecule type" value="Genomic_DNA"/>
</dbReference>
<accession>A0A4C1YRT4</accession>
<reference evidence="1 2" key="1">
    <citation type="journal article" date="2019" name="Commun. Biol.">
        <title>The bagworm genome reveals a unique fibroin gene that provides high tensile strength.</title>
        <authorList>
            <person name="Kono N."/>
            <person name="Nakamura H."/>
            <person name="Ohtoshi R."/>
            <person name="Tomita M."/>
            <person name="Numata K."/>
            <person name="Arakawa K."/>
        </authorList>
    </citation>
    <scope>NUCLEOTIDE SEQUENCE [LARGE SCALE GENOMIC DNA]</scope>
</reference>
<proteinExistence type="predicted"/>
<dbReference type="GO" id="GO:0042800">
    <property type="term" value="F:histone H3K4 methyltransferase activity"/>
    <property type="evidence" value="ECO:0007669"/>
    <property type="project" value="TreeGrafter"/>
</dbReference>
<dbReference type="InterPro" id="IPR001888">
    <property type="entry name" value="Transposase_1"/>
</dbReference>
<dbReference type="GO" id="GO:0046975">
    <property type="term" value="F:histone H3K36 methyltransferase activity"/>
    <property type="evidence" value="ECO:0007669"/>
    <property type="project" value="TreeGrafter"/>
</dbReference>